<evidence type="ECO:0000256" key="1">
    <source>
        <dbReference type="SAM" id="MobiDB-lite"/>
    </source>
</evidence>
<accession>A0ABQ9P9V6</accession>
<proteinExistence type="predicted"/>
<dbReference type="InterPro" id="IPR010730">
    <property type="entry name" value="HET"/>
</dbReference>
<dbReference type="PANTHER" id="PTHR24148:SF64">
    <property type="entry name" value="HETEROKARYON INCOMPATIBILITY DOMAIN-CONTAINING PROTEIN"/>
    <property type="match status" value="1"/>
</dbReference>
<organism evidence="3 4">
    <name type="scientific">Coniosporium apollinis</name>
    <dbReference type="NCBI Taxonomy" id="61459"/>
    <lineage>
        <taxon>Eukaryota</taxon>
        <taxon>Fungi</taxon>
        <taxon>Dikarya</taxon>
        <taxon>Ascomycota</taxon>
        <taxon>Pezizomycotina</taxon>
        <taxon>Dothideomycetes</taxon>
        <taxon>Dothideomycetes incertae sedis</taxon>
        <taxon>Coniosporium</taxon>
    </lineage>
</organism>
<dbReference type="Proteomes" id="UP001172684">
    <property type="component" value="Unassembled WGS sequence"/>
</dbReference>
<comment type="caution">
    <text evidence="3">The sequence shown here is derived from an EMBL/GenBank/DDBJ whole genome shotgun (WGS) entry which is preliminary data.</text>
</comment>
<dbReference type="EMBL" id="JAPDRL010000003">
    <property type="protein sequence ID" value="KAJ9669157.1"/>
    <property type="molecule type" value="Genomic_DNA"/>
</dbReference>
<evidence type="ECO:0000313" key="4">
    <source>
        <dbReference type="Proteomes" id="UP001172684"/>
    </source>
</evidence>
<feature type="region of interest" description="Disordered" evidence="1">
    <location>
        <begin position="318"/>
        <end position="409"/>
    </location>
</feature>
<feature type="domain" description="Heterokaryon incompatibility" evidence="2">
    <location>
        <begin position="46"/>
        <end position="192"/>
    </location>
</feature>
<evidence type="ECO:0000259" key="2">
    <source>
        <dbReference type="Pfam" id="PF06985"/>
    </source>
</evidence>
<feature type="compositionally biased region" description="Basic and acidic residues" evidence="1">
    <location>
        <begin position="362"/>
        <end position="409"/>
    </location>
</feature>
<dbReference type="PANTHER" id="PTHR24148">
    <property type="entry name" value="ANKYRIN REPEAT DOMAIN-CONTAINING PROTEIN 39 HOMOLOG-RELATED"/>
    <property type="match status" value="1"/>
</dbReference>
<sequence length="779" mass="87954">MAIPHPYKYEDLKEDSSAIRILKLYPDEETRPLRGSLDIIEEDQEYEALSWTWGDEEDLCSIQIVDANDDSSKGFLSIKPNLASALKQLRHPSRYYRHLWIDAVCIQQGHEDEKNRQVEMMAKIYSEAKNVRVWLGEEKESSASAMNFIRDKVVKLGGFDRLVNKEDVPEEWGSLVALMNRDWFSRRWVVQEIALARQATLHCGKDSVEWTEFAAAVTLFERRSARIAKQFQRSQDYEYNPNYIGDIQAMGASRLVLTTTNLYRKSDEGRIIDRRLSLEALVSILSDFKARERHDTFYAVLALGKDTWKGSSLGPPLLSPDTACHPPGKDHDGVTLSEPFDVRKDGPVPNRGELEDCSGEEPSSKGECARKEGTGKRSREGSPEQPEKKRNKTHEIHNLDNNRTLEDTHEAVRGQQEVVMGDGHARSPATTSTAIPEVQKALLRKLKVPAKFKNTIQPGNTRRLKVNYKLPFPEVCKEFLIFAIAKSESLDILCRPWAPEEAGPDEKAGPLPSWIPTLAGTPFGMVLDDYAPGGRRMTRQNADPLVGLYSHGKKVYAAYKSVPAIYNVDWGFRDTESRRIMFVTGFVLDTVDEALAPAFFGNIPGQWIKMGWPDKTRPTPERFWRTLVADRGPDGDNVPVYYGLAWDYACNPSTQKVGVWSGLVNRGIDTADRIHHGQCTIMAEYLRRVQSVIWNKRLIRTKMGDYLGLGPEKTEKGDLICILRGCSVPVILRQTAAAKADAKPVYTLIGEAYVHGKMDGEAIDLQVDNRIPIEMFELE</sequence>
<dbReference type="InterPro" id="IPR052895">
    <property type="entry name" value="HetReg/Transcr_Mod"/>
</dbReference>
<reference evidence="3" key="1">
    <citation type="submission" date="2022-10" db="EMBL/GenBank/DDBJ databases">
        <title>Culturing micro-colonial fungi from biological soil crusts in the Mojave desert and describing Neophaeococcomyces mojavensis, and introducing the new genera and species Taxawa tesnikishii.</title>
        <authorList>
            <person name="Kurbessoian T."/>
            <person name="Stajich J.E."/>
        </authorList>
    </citation>
    <scope>NUCLEOTIDE SEQUENCE</scope>
    <source>
        <strain evidence="3">TK_1</strain>
    </source>
</reference>
<protein>
    <recommendedName>
        <fullName evidence="2">Heterokaryon incompatibility domain-containing protein</fullName>
    </recommendedName>
</protein>
<evidence type="ECO:0000313" key="3">
    <source>
        <dbReference type="EMBL" id="KAJ9669157.1"/>
    </source>
</evidence>
<name>A0ABQ9P9V6_9PEZI</name>
<keyword evidence="4" id="KW-1185">Reference proteome</keyword>
<gene>
    <name evidence="3" type="ORF">H2201_000508</name>
</gene>
<dbReference type="Pfam" id="PF26639">
    <property type="entry name" value="Het-6_barrel"/>
    <property type="match status" value="1"/>
</dbReference>
<dbReference type="Pfam" id="PF06985">
    <property type="entry name" value="HET"/>
    <property type="match status" value="1"/>
</dbReference>